<organism evidence="9 10">
    <name type="scientific">Purpureocillium lavendulum</name>
    <dbReference type="NCBI Taxonomy" id="1247861"/>
    <lineage>
        <taxon>Eukaryota</taxon>
        <taxon>Fungi</taxon>
        <taxon>Dikarya</taxon>
        <taxon>Ascomycota</taxon>
        <taxon>Pezizomycotina</taxon>
        <taxon>Sordariomycetes</taxon>
        <taxon>Hypocreomycetidae</taxon>
        <taxon>Hypocreales</taxon>
        <taxon>Ophiocordycipitaceae</taxon>
        <taxon>Purpureocillium</taxon>
    </lineage>
</organism>
<comment type="subcellular location">
    <subcellularLocation>
        <location evidence="1">Membrane</location>
        <topology evidence="1">Multi-pass membrane protein</topology>
    </subcellularLocation>
</comment>
<feature type="transmembrane region" description="Helical" evidence="8">
    <location>
        <begin position="78"/>
        <end position="98"/>
    </location>
</feature>
<comment type="similarity">
    <text evidence="2">Belongs to the major facilitator superfamily.</text>
</comment>
<reference evidence="9" key="1">
    <citation type="submission" date="2023-01" db="EMBL/GenBank/DDBJ databases">
        <title>The growth and conidiation of Purpureocillium lavendulum are regulated by nitrogen source and histone H3K14 acetylation.</title>
        <authorList>
            <person name="Tang P."/>
            <person name="Han J."/>
            <person name="Zhang C."/>
            <person name="Tang P."/>
            <person name="Qi F."/>
            <person name="Zhang K."/>
            <person name="Liang L."/>
        </authorList>
    </citation>
    <scope>NUCLEOTIDE SEQUENCE</scope>
    <source>
        <strain evidence="9">YMF1.00683</strain>
    </source>
</reference>
<evidence type="ECO:0000313" key="10">
    <source>
        <dbReference type="Proteomes" id="UP001163105"/>
    </source>
</evidence>
<feature type="transmembrane region" description="Helical" evidence="8">
    <location>
        <begin position="152"/>
        <end position="169"/>
    </location>
</feature>
<dbReference type="GO" id="GO:0022857">
    <property type="term" value="F:transmembrane transporter activity"/>
    <property type="evidence" value="ECO:0007669"/>
    <property type="project" value="InterPro"/>
</dbReference>
<dbReference type="PANTHER" id="PTHR23501:SF3">
    <property type="entry name" value="MAJOR FACILITATOR SUPERFAMILY (MFS) PROFILE DOMAIN-CONTAINING PROTEIN"/>
    <property type="match status" value="1"/>
</dbReference>
<feature type="transmembrane region" description="Helical" evidence="8">
    <location>
        <begin position="118"/>
        <end position="140"/>
    </location>
</feature>
<dbReference type="Proteomes" id="UP001163105">
    <property type="component" value="Unassembled WGS sequence"/>
</dbReference>
<keyword evidence="3" id="KW-0813">Transport</keyword>
<dbReference type="SUPFAM" id="SSF103473">
    <property type="entry name" value="MFS general substrate transporter"/>
    <property type="match status" value="2"/>
</dbReference>
<keyword evidence="10" id="KW-1185">Reference proteome</keyword>
<name>A0AB34FR30_9HYPO</name>
<feature type="transmembrane region" description="Helical" evidence="8">
    <location>
        <begin position="208"/>
        <end position="226"/>
    </location>
</feature>
<evidence type="ECO:0000256" key="7">
    <source>
        <dbReference type="SAM" id="MobiDB-lite"/>
    </source>
</evidence>
<dbReference type="Pfam" id="PF07690">
    <property type="entry name" value="MFS_1"/>
    <property type="match status" value="1"/>
</dbReference>
<keyword evidence="5 8" id="KW-1133">Transmembrane helix</keyword>
<dbReference type="InterPro" id="IPR036259">
    <property type="entry name" value="MFS_trans_sf"/>
</dbReference>
<dbReference type="FunFam" id="1.20.1250.20:FF:000284">
    <property type="entry name" value="Siderophore iron transporter mirB"/>
    <property type="match status" value="1"/>
</dbReference>
<feature type="transmembrane region" description="Helical" evidence="8">
    <location>
        <begin position="181"/>
        <end position="199"/>
    </location>
</feature>
<comment type="caution">
    <text evidence="9">The sequence shown here is derived from an EMBL/GenBank/DDBJ whole genome shotgun (WGS) entry which is preliminary data.</text>
</comment>
<proteinExistence type="inferred from homology"/>
<dbReference type="PANTHER" id="PTHR23501">
    <property type="entry name" value="MAJOR FACILITATOR SUPERFAMILY"/>
    <property type="match status" value="1"/>
</dbReference>
<keyword evidence="6 8" id="KW-0472">Membrane</keyword>
<evidence type="ECO:0000256" key="1">
    <source>
        <dbReference type="ARBA" id="ARBA00004141"/>
    </source>
</evidence>
<evidence type="ECO:0000256" key="6">
    <source>
        <dbReference type="ARBA" id="ARBA00023136"/>
    </source>
</evidence>
<feature type="transmembrane region" description="Helical" evidence="8">
    <location>
        <begin position="431"/>
        <end position="451"/>
    </location>
</feature>
<dbReference type="GO" id="GO:0005886">
    <property type="term" value="C:plasma membrane"/>
    <property type="evidence" value="ECO:0007669"/>
    <property type="project" value="TreeGrafter"/>
</dbReference>
<feature type="transmembrane region" description="Helical" evidence="8">
    <location>
        <begin position="490"/>
        <end position="517"/>
    </location>
</feature>
<protein>
    <submittedName>
        <fullName evidence="9">Siderophore iron transporter</fullName>
    </submittedName>
</protein>
<dbReference type="AlphaFoldDB" id="A0AB34FR30"/>
<evidence type="ECO:0000256" key="8">
    <source>
        <dbReference type="SAM" id="Phobius"/>
    </source>
</evidence>
<feature type="transmembrane region" description="Helical" evidence="8">
    <location>
        <begin position="293"/>
        <end position="314"/>
    </location>
</feature>
<feature type="region of interest" description="Disordered" evidence="7">
    <location>
        <begin position="1"/>
        <end position="57"/>
    </location>
</feature>
<sequence>MGHERAPILSSADGTAYGAISPVEDKSETRISHRQLVRASDSGSDDNDTNDGHDEEDRLLGGEQLQAGVQSIEATTTVWTKAALVAAYVMIWVIYFVNTTQQGATSSLTPWVTSAFRQHSLTPTVTLMSQIVGGVFKLTLAKILDVFGRPQGYLLSIVLTTLGLAVMALCRDIQTYAAAQVFYWVGFNGLDYCLSVFIADTSSLKNRGLVFAFSSSPYIITAWLSGPISEAFLNGPGFRLGFATFAVVTPTVTLPLYVLFMQNYHKAKGQGLIADNKYDRKSSQTFAYYAREFDLVGVVLLSVGLALFLLPFNIYSRQELGWHSPMIISFLITGIALLILFAAWEWRYAPVRFIPYSLLMDRTVFGACLLACATFISYYIWDSYFNSFLQVVNGLSVTQASYVGQVYSVGTCLWSLVVGIMIRKTGRFKWIAMYFGVPLLIIGVGLMIRFRQPNVNVGWLVMCQALIAIAGGTIVICEQTAAMAAASHQFVAVVLAVESMFAALGAAIGLTVAAAIWQATFPRKLREYLPESELKNLDKIYGQLEVQLSYPLGSPARIAIQKAYGDGQKMMLLGGTSVLVLAVVAVAMWRDINVKNIQQVRGNVI</sequence>
<evidence type="ECO:0000256" key="3">
    <source>
        <dbReference type="ARBA" id="ARBA00022448"/>
    </source>
</evidence>
<dbReference type="EMBL" id="JAQHRD010000005">
    <property type="protein sequence ID" value="KAJ6440807.1"/>
    <property type="molecule type" value="Genomic_DNA"/>
</dbReference>
<feature type="transmembrane region" description="Helical" evidence="8">
    <location>
        <begin position="570"/>
        <end position="589"/>
    </location>
</feature>
<gene>
    <name evidence="9" type="ORF">O9K51_06599</name>
</gene>
<feature type="transmembrane region" description="Helical" evidence="8">
    <location>
        <begin position="457"/>
        <end position="478"/>
    </location>
</feature>
<feature type="transmembrane region" description="Helical" evidence="8">
    <location>
        <begin position="238"/>
        <end position="260"/>
    </location>
</feature>
<feature type="transmembrane region" description="Helical" evidence="8">
    <location>
        <begin position="326"/>
        <end position="344"/>
    </location>
</feature>
<dbReference type="InterPro" id="IPR011701">
    <property type="entry name" value="MFS"/>
</dbReference>
<keyword evidence="4 8" id="KW-0812">Transmembrane</keyword>
<feature type="transmembrane region" description="Helical" evidence="8">
    <location>
        <begin position="401"/>
        <end position="422"/>
    </location>
</feature>
<evidence type="ECO:0000256" key="5">
    <source>
        <dbReference type="ARBA" id="ARBA00022989"/>
    </source>
</evidence>
<evidence type="ECO:0000313" key="9">
    <source>
        <dbReference type="EMBL" id="KAJ6440807.1"/>
    </source>
</evidence>
<evidence type="ECO:0000256" key="4">
    <source>
        <dbReference type="ARBA" id="ARBA00022692"/>
    </source>
</evidence>
<feature type="transmembrane region" description="Helical" evidence="8">
    <location>
        <begin position="364"/>
        <end position="381"/>
    </location>
</feature>
<accession>A0AB34FR30</accession>
<evidence type="ECO:0000256" key="2">
    <source>
        <dbReference type="ARBA" id="ARBA00008335"/>
    </source>
</evidence>
<dbReference type="Gene3D" id="1.20.1250.20">
    <property type="entry name" value="MFS general substrate transporter like domains"/>
    <property type="match status" value="2"/>
</dbReference>